<feature type="domain" description="Chalcone/stilbene synthase N-terminal" evidence="5">
    <location>
        <begin position="22"/>
        <end position="176"/>
    </location>
</feature>
<evidence type="ECO:0000256" key="3">
    <source>
        <dbReference type="RuleBase" id="RU003633"/>
    </source>
</evidence>
<proteinExistence type="inferred from homology"/>
<name>A0AAN9V823_9PEZI</name>
<keyword evidence="2 3" id="KW-0808">Transferase</keyword>
<dbReference type="InterPro" id="IPR011141">
    <property type="entry name" value="Polyketide_synthase_type-III"/>
</dbReference>
<organism evidence="7 8">
    <name type="scientific">Diatrype stigma</name>
    <dbReference type="NCBI Taxonomy" id="117547"/>
    <lineage>
        <taxon>Eukaryota</taxon>
        <taxon>Fungi</taxon>
        <taxon>Dikarya</taxon>
        <taxon>Ascomycota</taxon>
        <taxon>Pezizomycotina</taxon>
        <taxon>Sordariomycetes</taxon>
        <taxon>Xylariomycetidae</taxon>
        <taxon>Xylariales</taxon>
        <taxon>Diatrypaceae</taxon>
        <taxon>Diatrype</taxon>
    </lineage>
</organism>
<protein>
    <submittedName>
        <fullName evidence="7">Uncharacterized protein</fullName>
    </submittedName>
</protein>
<dbReference type="SUPFAM" id="SSF53901">
    <property type="entry name" value="Thiolase-like"/>
    <property type="match status" value="2"/>
</dbReference>
<dbReference type="GO" id="GO:0016747">
    <property type="term" value="F:acyltransferase activity, transferring groups other than amino-acyl groups"/>
    <property type="evidence" value="ECO:0007669"/>
    <property type="project" value="InterPro"/>
</dbReference>
<evidence type="ECO:0000313" key="8">
    <source>
        <dbReference type="Proteomes" id="UP001320420"/>
    </source>
</evidence>
<feature type="compositionally biased region" description="Low complexity" evidence="4">
    <location>
        <begin position="395"/>
        <end position="407"/>
    </location>
</feature>
<evidence type="ECO:0000313" key="7">
    <source>
        <dbReference type="EMBL" id="KAK7756284.1"/>
    </source>
</evidence>
<dbReference type="CDD" id="cd00831">
    <property type="entry name" value="CHS_like"/>
    <property type="match status" value="1"/>
</dbReference>
<feature type="compositionally biased region" description="Polar residues" evidence="4">
    <location>
        <begin position="354"/>
        <end position="366"/>
    </location>
</feature>
<dbReference type="Pfam" id="PF02797">
    <property type="entry name" value="Chal_sti_synt_C"/>
    <property type="match status" value="1"/>
</dbReference>
<dbReference type="EMBL" id="JAKJXP020000007">
    <property type="protein sequence ID" value="KAK7756284.1"/>
    <property type="molecule type" value="Genomic_DNA"/>
</dbReference>
<evidence type="ECO:0000259" key="5">
    <source>
        <dbReference type="Pfam" id="PF00195"/>
    </source>
</evidence>
<dbReference type="PIRSF" id="PIRSF000451">
    <property type="entry name" value="PKS_III"/>
    <property type="match status" value="1"/>
</dbReference>
<dbReference type="PANTHER" id="PTHR11877:SF46">
    <property type="entry name" value="TYPE III POLYKETIDE SYNTHASE A"/>
    <property type="match status" value="1"/>
</dbReference>
<dbReference type="Pfam" id="PF00195">
    <property type="entry name" value="Chal_sti_synt_N"/>
    <property type="match status" value="1"/>
</dbReference>
<feature type="region of interest" description="Disordered" evidence="4">
    <location>
        <begin position="347"/>
        <end position="410"/>
    </location>
</feature>
<comment type="caution">
    <text evidence="7">The sequence shown here is derived from an EMBL/GenBank/DDBJ whole genome shotgun (WGS) entry which is preliminary data.</text>
</comment>
<gene>
    <name evidence="7" type="ORF">SLS62_001510</name>
</gene>
<dbReference type="Proteomes" id="UP001320420">
    <property type="component" value="Unassembled WGS sequence"/>
</dbReference>
<dbReference type="InterPro" id="IPR016039">
    <property type="entry name" value="Thiolase-like"/>
</dbReference>
<dbReference type="Gene3D" id="3.40.47.10">
    <property type="match status" value="2"/>
</dbReference>
<comment type="similarity">
    <text evidence="1 3">Belongs to the thiolase-like superfamily. Chalcone/stilbene synthases family.</text>
</comment>
<evidence type="ECO:0000256" key="1">
    <source>
        <dbReference type="ARBA" id="ARBA00005531"/>
    </source>
</evidence>
<evidence type="ECO:0000259" key="6">
    <source>
        <dbReference type="Pfam" id="PF02797"/>
    </source>
</evidence>
<keyword evidence="3" id="KW-0012">Acyltransferase</keyword>
<evidence type="ECO:0000256" key="4">
    <source>
        <dbReference type="SAM" id="MobiDB-lite"/>
    </source>
</evidence>
<dbReference type="AlphaFoldDB" id="A0AAN9V823"/>
<feature type="domain" description="Chalcone/stilbene synthase C-terminal" evidence="6">
    <location>
        <begin position="196"/>
        <end position="340"/>
    </location>
</feature>
<dbReference type="InterPro" id="IPR012328">
    <property type="entry name" value="Chalcone/stilbene_synt_C"/>
</dbReference>
<reference evidence="7 8" key="1">
    <citation type="submission" date="2024-02" db="EMBL/GenBank/DDBJ databases">
        <title>De novo assembly and annotation of 12 fungi associated with fruit tree decline syndrome in Ontario, Canada.</title>
        <authorList>
            <person name="Sulman M."/>
            <person name="Ellouze W."/>
            <person name="Ilyukhin E."/>
        </authorList>
    </citation>
    <scope>NUCLEOTIDE SEQUENCE [LARGE SCALE GENOMIC DNA]</scope>
    <source>
        <strain evidence="7 8">M11/M66-122</strain>
    </source>
</reference>
<evidence type="ECO:0000256" key="2">
    <source>
        <dbReference type="ARBA" id="ARBA00022679"/>
    </source>
</evidence>
<accession>A0AAN9V823</accession>
<dbReference type="PANTHER" id="PTHR11877">
    <property type="entry name" value="HYDROXYMETHYLGLUTARYL-COA SYNTHASE"/>
    <property type="match status" value="1"/>
</dbReference>
<dbReference type="GO" id="GO:0030639">
    <property type="term" value="P:polyketide biosynthetic process"/>
    <property type="evidence" value="ECO:0007669"/>
    <property type="project" value="TreeGrafter"/>
</dbReference>
<sequence>MKKVLSINRYTGIETRSSIGNSDHPLVNKPQAPTIAELHETFMSDGVPLAVEASRKAIAEARIDASQITHIVATTCTDSANPGFDHFVAKGLGITHQMEKVLLHGVGCSGGLATLRTAANLALGHSFRRKPAIILCVALEVSTTFVRSELDSIDKLQETRIGACLFSDCASAVVLSNGIGAPTGEPVYQLLGWDHRIIPDTEADLGFDVDPVGWKVVLTPRVPSLTANVLAPSFADLLESVPSLPTEYQEARDFDWAMHPGGATILTGAERAMGISPEHMRASYDTYMNRGNSSSATIFSVMDRLRSKEMDALAPGGRVREYIVGCAFGPGISVEMCMLKRNMGARNVGGIQTPPETDSEASTSETGGDDQDWASLDPKDSVPDTPEPEAEAEAESTTTTTTIATNTGNERFITEALADVDLD</sequence>
<keyword evidence="8" id="KW-1185">Reference proteome</keyword>
<dbReference type="InterPro" id="IPR001099">
    <property type="entry name" value="Chalcone/stilbene_synt_N"/>
</dbReference>